<comment type="similarity">
    <text evidence="1">Belongs to the UbiA prenyltransferase family.</text>
</comment>
<keyword evidence="3" id="KW-1185">Reference proteome</keyword>
<dbReference type="GO" id="GO:0005743">
    <property type="term" value="C:mitochondrial inner membrane"/>
    <property type="evidence" value="ECO:0007669"/>
    <property type="project" value="TreeGrafter"/>
</dbReference>
<dbReference type="Gene3D" id="1.20.120.1780">
    <property type="entry name" value="UbiA prenyltransferase"/>
    <property type="match status" value="1"/>
</dbReference>
<name>A0A915D3K6_9BILA</name>
<organism evidence="3 4">
    <name type="scientific">Ditylenchus dipsaci</name>
    <dbReference type="NCBI Taxonomy" id="166011"/>
    <lineage>
        <taxon>Eukaryota</taxon>
        <taxon>Metazoa</taxon>
        <taxon>Ecdysozoa</taxon>
        <taxon>Nematoda</taxon>
        <taxon>Chromadorea</taxon>
        <taxon>Rhabditida</taxon>
        <taxon>Tylenchina</taxon>
        <taxon>Tylenchomorpha</taxon>
        <taxon>Sphaerularioidea</taxon>
        <taxon>Anguinidae</taxon>
        <taxon>Anguininae</taxon>
        <taxon>Ditylenchus</taxon>
    </lineage>
</organism>
<reference evidence="4" key="1">
    <citation type="submission" date="2022-11" db="UniProtKB">
        <authorList>
            <consortium name="WormBaseParasite"/>
        </authorList>
    </citation>
    <scope>IDENTIFICATION</scope>
</reference>
<dbReference type="GO" id="GO:0006744">
    <property type="term" value="P:ubiquinone biosynthetic process"/>
    <property type="evidence" value="ECO:0007669"/>
    <property type="project" value="TreeGrafter"/>
</dbReference>
<protein>
    <submittedName>
        <fullName evidence="4">Uncharacterized protein</fullName>
    </submittedName>
</protein>
<dbReference type="PANTHER" id="PTHR11048:SF28">
    <property type="entry name" value="4-HYDROXYBENZOATE POLYPRENYLTRANSFERASE, MITOCHONDRIAL"/>
    <property type="match status" value="1"/>
</dbReference>
<dbReference type="InterPro" id="IPR039653">
    <property type="entry name" value="Prenyltransferase"/>
</dbReference>
<evidence type="ECO:0000313" key="3">
    <source>
        <dbReference type="Proteomes" id="UP000887574"/>
    </source>
</evidence>
<evidence type="ECO:0000256" key="1">
    <source>
        <dbReference type="ARBA" id="ARBA00005985"/>
    </source>
</evidence>
<dbReference type="Proteomes" id="UP000887574">
    <property type="component" value="Unplaced"/>
</dbReference>
<evidence type="ECO:0000313" key="4">
    <source>
        <dbReference type="WBParaSite" id="jg15200"/>
    </source>
</evidence>
<accession>A0A915D3K6</accession>
<evidence type="ECO:0000256" key="2">
    <source>
        <dbReference type="ARBA" id="ARBA00022679"/>
    </source>
</evidence>
<sequence>MISSLATVGWMSEQTWPFYMALAGTAAQLTWQVSTVRVDDREDCWQKFRSNQWLGASLFLGIVTSNFLRPKKGAKNEDNENTVETS</sequence>
<keyword evidence="2" id="KW-0808">Transferase</keyword>
<dbReference type="GO" id="GO:0016765">
    <property type="term" value="F:transferase activity, transferring alkyl or aryl (other than methyl) groups"/>
    <property type="evidence" value="ECO:0007669"/>
    <property type="project" value="TreeGrafter"/>
</dbReference>
<proteinExistence type="inferred from homology"/>
<dbReference type="PANTHER" id="PTHR11048">
    <property type="entry name" value="PRENYLTRANSFERASES"/>
    <property type="match status" value="1"/>
</dbReference>
<dbReference type="AlphaFoldDB" id="A0A915D3K6"/>
<dbReference type="WBParaSite" id="jg15200">
    <property type="protein sequence ID" value="jg15200"/>
    <property type="gene ID" value="jg15200"/>
</dbReference>